<dbReference type="RefSeq" id="XP_017989320.1">
    <property type="nucleotide sequence ID" value="XM_018133517.1"/>
</dbReference>
<comment type="function">
    <text evidence="11">The coatomer is a cytosolic protein complex that binds to dilysine motifs and reversibly associates with Golgi non-clathrin-coated vesicles, which further mediate biosynthetic protein transport from the ER, via the Golgi up to the trans Golgi network. Coatomer complex is required for budding from Golgi membranes, and is essential for the retrograde Golgi-to-ER transport of dilysine-tagged proteins. The zeta subunit may be involved in regulating the coat assembly and, hence, the rate of biosynthetic protein transport due to its association-dissociation properties with the coatomer complex.</text>
</comment>
<evidence type="ECO:0000256" key="7">
    <source>
        <dbReference type="ARBA" id="ARBA00022927"/>
    </source>
</evidence>
<evidence type="ECO:0000256" key="8">
    <source>
        <dbReference type="ARBA" id="ARBA00023034"/>
    </source>
</evidence>
<dbReference type="GO" id="GO:0006890">
    <property type="term" value="P:retrograde vesicle-mediated transport, Golgi to endoplasmic reticulum"/>
    <property type="evidence" value="ECO:0007669"/>
    <property type="project" value="UniProtKB-UniRule"/>
</dbReference>
<keyword evidence="8 12" id="KW-0333">Golgi apparatus</keyword>
<name>A0A0X8HVM9_9SACH</name>
<dbReference type="PANTHER" id="PTHR11043">
    <property type="entry name" value="ZETA-COAT PROTEIN"/>
    <property type="match status" value="1"/>
</dbReference>
<feature type="domain" description="AP complex mu/sigma subunit" evidence="13">
    <location>
        <begin position="9"/>
        <end position="154"/>
    </location>
</feature>
<evidence type="ECO:0000259" key="13">
    <source>
        <dbReference type="Pfam" id="PF01217"/>
    </source>
</evidence>
<sequence length="189" mass="21348">MVNLSLYAIQGVLILDNEGKRVFTKYFHPPHEPVSDGWSFSTVKKQKEFEAKLFKKTYKKNAEILILEDRLVLYKECANVILYVMGSLEENEIVLQDTLNAIKVGIEVELNTDIDKKAIQDNYDVVCLVVDEVIDDGIILETELRTINSRVTKAPTNEPTITIDLSEKGLLSAWGFAKSKLAETLQQGL</sequence>
<organism evidence="14 15">
    <name type="scientific">Eremothecium sinecaudum</name>
    <dbReference type="NCBI Taxonomy" id="45286"/>
    <lineage>
        <taxon>Eukaryota</taxon>
        <taxon>Fungi</taxon>
        <taxon>Dikarya</taxon>
        <taxon>Ascomycota</taxon>
        <taxon>Saccharomycotina</taxon>
        <taxon>Saccharomycetes</taxon>
        <taxon>Saccharomycetales</taxon>
        <taxon>Saccharomycetaceae</taxon>
        <taxon>Eremothecium</taxon>
    </lineage>
</organism>
<dbReference type="GeneID" id="28725671"/>
<dbReference type="InterPro" id="IPR039652">
    <property type="entry name" value="Coatomer_zeta"/>
</dbReference>
<comment type="subcellular location">
    <subcellularLocation>
        <location evidence="12">Cytoplasm</location>
    </subcellularLocation>
    <subcellularLocation>
        <location evidence="1 12">Golgi apparatus membrane</location>
        <topology evidence="1 12">Peripheral membrane protein</topology>
        <orientation evidence="1 12">Cytoplasmic side</orientation>
    </subcellularLocation>
    <subcellularLocation>
        <location evidence="12">Cytoplasmic vesicle</location>
        <location evidence="12">COPI-coated vesicle membrane</location>
        <topology evidence="12">Peripheral membrane protein</topology>
        <orientation evidence="12">Cytoplasmic side</orientation>
    </subcellularLocation>
</comment>
<keyword evidence="7 12" id="KW-0653">Protein transport</keyword>
<evidence type="ECO:0000256" key="6">
    <source>
        <dbReference type="ARBA" id="ARBA00022892"/>
    </source>
</evidence>
<dbReference type="GO" id="GO:0006886">
    <property type="term" value="P:intracellular protein transport"/>
    <property type="evidence" value="ECO:0007669"/>
    <property type="project" value="TreeGrafter"/>
</dbReference>
<keyword evidence="6 12" id="KW-0931">ER-Golgi transport</keyword>
<dbReference type="OrthoDB" id="10249988at2759"/>
<dbReference type="AlphaFoldDB" id="A0A0X8HVM9"/>
<evidence type="ECO:0000256" key="2">
    <source>
        <dbReference type="ARBA" id="ARBA00006972"/>
    </source>
</evidence>
<evidence type="ECO:0000313" key="14">
    <source>
        <dbReference type="EMBL" id="AMD22324.1"/>
    </source>
</evidence>
<dbReference type="Gene3D" id="3.30.450.60">
    <property type="match status" value="1"/>
</dbReference>
<dbReference type="Proteomes" id="UP000243052">
    <property type="component" value="Chromosome vii"/>
</dbReference>
<evidence type="ECO:0000256" key="4">
    <source>
        <dbReference type="ARBA" id="ARBA00022448"/>
    </source>
</evidence>
<dbReference type="GO" id="GO:0030126">
    <property type="term" value="C:COPI vesicle coat"/>
    <property type="evidence" value="ECO:0007669"/>
    <property type="project" value="UniProtKB-UniRule"/>
</dbReference>
<protein>
    <recommendedName>
        <fullName evidence="12">Coatomer subunit zeta</fullName>
    </recommendedName>
</protein>
<keyword evidence="4 12" id="KW-0813">Transport</keyword>
<dbReference type="GO" id="GO:0006891">
    <property type="term" value="P:intra-Golgi vesicle-mediated transport"/>
    <property type="evidence" value="ECO:0007669"/>
    <property type="project" value="TreeGrafter"/>
</dbReference>
<dbReference type="PANTHER" id="PTHR11043:SF0">
    <property type="entry name" value="COATOMER SUBUNIT ZETA"/>
    <property type="match status" value="1"/>
</dbReference>
<keyword evidence="10 12" id="KW-0968">Cytoplasmic vesicle</keyword>
<dbReference type="Pfam" id="PF01217">
    <property type="entry name" value="Clat_adaptor_s"/>
    <property type="match status" value="1"/>
</dbReference>
<dbReference type="SUPFAM" id="SSF64356">
    <property type="entry name" value="SNARE-like"/>
    <property type="match status" value="1"/>
</dbReference>
<dbReference type="STRING" id="45286.A0A0X8HVM9"/>
<accession>A0A0X8HVM9</accession>
<evidence type="ECO:0000256" key="1">
    <source>
        <dbReference type="ARBA" id="ARBA00004255"/>
    </source>
</evidence>
<evidence type="ECO:0000256" key="10">
    <source>
        <dbReference type="ARBA" id="ARBA00023329"/>
    </source>
</evidence>
<dbReference type="GO" id="GO:0000139">
    <property type="term" value="C:Golgi membrane"/>
    <property type="evidence" value="ECO:0007669"/>
    <property type="project" value="UniProtKB-SubCell"/>
</dbReference>
<keyword evidence="9 12" id="KW-0472">Membrane</keyword>
<comment type="similarity">
    <text evidence="2 12">Belongs to the adaptor complexes small subunit family.</text>
</comment>
<evidence type="ECO:0000256" key="5">
    <source>
        <dbReference type="ARBA" id="ARBA00022490"/>
    </source>
</evidence>
<evidence type="ECO:0000313" key="15">
    <source>
        <dbReference type="Proteomes" id="UP000243052"/>
    </source>
</evidence>
<evidence type="ECO:0000256" key="12">
    <source>
        <dbReference type="RuleBase" id="RU366053"/>
    </source>
</evidence>
<evidence type="ECO:0000256" key="3">
    <source>
        <dbReference type="ARBA" id="ARBA00011775"/>
    </source>
</evidence>
<dbReference type="InterPro" id="IPR011012">
    <property type="entry name" value="Longin-like_dom_sf"/>
</dbReference>
<reference evidence="14 15" key="1">
    <citation type="submission" date="2016-01" db="EMBL/GenBank/DDBJ databases">
        <title>Genome sequence of the yeast Holleya sinecauda.</title>
        <authorList>
            <person name="Dietrich F.S."/>
        </authorList>
    </citation>
    <scope>NUCLEOTIDE SEQUENCE [LARGE SCALE GENOMIC DNA]</scope>
    <source>
        <strain evidence="14 15">ATCC 58844</strain>
    </source>
</reference>
<dbReference type="EMBL" id="CP014247">
    <property type="protein sequence ID" value="AMD22324.1"/>
    <property type="molecule type" value="Genomic_DNA"/>
</dbReference>
<gene>
    <name evidence="14" type="ORF">AW171_hschr74352</name>
</gene>
<evidence type="ECO:0000256" key="11">
    <source>
        <dbReference type="ARBA" id="ARBA00045555"/>
    </source>
</evidence>
<keyword evidence="15" id="KW-1185">Reference proteome</keyword>
<dbReference type="FunFam" id="3.30.450.60:FF:000013">
    <property type="entry name" value="Coatomer subunit zeta"/>
    <property type="match status" value="1"/>
</dbReference>
<evidence type="ECO:0000256" key="9">
    <source>
        <dbReference type="ARBA" id="ARBA00023136"/>
    </source>
</evidence>
<proteinExistence type="inferred from homology"/>
<dbReference type="InterPro" id="IPR022775">
    <property type="entry name" value="AP_mu_sigma_su"/>
</dbReference>
<comment type="subunit">
    <text evidence="3 12">Oligomeric complex that consists of at least the alpha, beta, beta', gamma, delta, epsilon and zeta subunits.</text>
</comment>
<keyword evidence="5 12" id="KW-0963">Cytoplasm</keyword>